<dbReference type="Proteomes" id="UP000078084">
    <property type="component" value="Unassembled WGS sequence"/>
</dbReference>
<dbReference type="InterPro" id="IPR008475">
    <property type="entry name" value="PLipase_C_C"/>
</dbReference>
<keyword evidence="5" id="KW-1185">Reference proteome</keyword>
<dbReference type="GO" id="GO:0034480">
    <property type="term" value="F:phosphatidylcholine phospholipase C activity"/>
    <property type="evidence" value="ECO:0007669"/>
    <property type="project" value="InterPro"/>
</dbReference>
<dbReference type="InterPro" id="IPR017850">
    <property type="entry name" value="Alkaline_phosphatase_core_sf"/>
</dbReference>
<gene>
    <name evidence="3" type="ORF">AAV32_06640</name>
    <name evidence="4" type="ORF">EV679_1306</name>
</gene>
<protein>
    <submittedName>
        <fullName evidence="3">Phospholipase C</fullName>
    </submittedName>
</protein>
<accession>A0A171KUV6</accession>
<dbReference type="EMBL" id="LBNE01000002">
    <property type="protein sequence ID" value="KKO72673.1"/>
    <property type="molecule type" value="Genomic_DNA"/>
</dbReference>
<dbReference type="InterPro" id="IPR017767">
    <property type="entry name" value="PC-PLC"/>
</dbReference>
<dbReference type="STRING" id="206506.AAV32_06640"/>
<proteinExistence type="predicted"/>
<dbReference type="PANTHER" id="PTHR31956">
    <property type="entry name" value="NON-SPECIFIC PHOSPHOLIPASE C4-RELATED"/>
    <property type="match status" value="1"/>
</dbReference>
<evidence type="ECO:0000259" key="2">
    <source>
        <dbReference type="Pfam" id="PF05506"/>
    </source>
</evidence>
<reference evidence="4 6" key="2">
    <citation type="submission" date="2019-02" db="EMBL/GenBank/DDBJ databases">
        <title>Genomic Encyclopedia of Type Strains, Phase IV (KMG-IV): sequencing the most valuable type-strain genomes for metagenomic binning, comparative biology and taxonomic classification.</title>
        <authorList>
            <person name="Goeker M."/>
        </authorList>
    </citation>
    <scope>NUCLEOTIDE SEQUENCE [LARGE SCALE GENOMIC DNA]</scope>
    <source>
        <strain evidence="4 6">DSM 16618</strain>
    </source>
</reference>
<evidence type="ECO:0000313" key="3">
    <source>
        <dbReference type="EMBL" id="KKO72673.1"/>
    </source>
</evidence>
<evidence type="ECO:0000256" key="1">
    <source>
        <dbReference type="ARBA" id="ARBA00022801"/>
    </source>
</evidence>
<dbReference type="Gene3D" id="3.40.720.10">
    <property type="entry name" value="Alkaline Phosphatase, subunit A"/>
    <property type="match status" value="2"/>
</dbReference>
<dbReference type="PATRIC" id="fig|206506.3.peg.1422"/>
<keyword evidence="1" id="KW-0378">Hydrolase</keyword>
<evidence type="ECO:0000313" key="6">
    <source>
        <dbReference type="Proteomes" id="UP000292039"/>
    </source>
</evidence>
<evidence type="ECO:0000313" key="4">
    <source>
        <dbReference type="EMBL" id="RZS69920.1"/>
    </source>
</evidence>
<sequence>MKHEASQAFSRHKRSFLRNTLYGAGGSAALAAFPPAIRKALAIPANNRTGTIRDVEHVVILMQENRSFDHYFGTLPGVRGFADRITIPLPEGRSVWEQSNGKRIVMPYHLDSEKGNAQRVLGTPHDYPDAQKAWDGGRMTQWPAEKTDRSMGYYQEQEVEFQAALADAFTICDAYHCAFHGGTNTNRLFHWSGTNDPYGQGNGPSTRNRFDSLDSPRSGWTWKTYPERLQEAGVSWKLYQNLPDNFTDNPLAGFQQYRQANKDHGNLNGGLPYPAWQPAFDAGNPLYKGVANTMPDGGFLQSLREDIASGMLPQVSWIVAPAFYSEHPLPSSPIQGAWYISEVLDALTANPEVWSKTVLIINFDENDGFFDHVPSPAAPSLNPDGSVAGDSTEDTSAEYHRVDSAHDKADGKVYGPGPRVPMYVVSPWSRGGWVNSQAFDHTSVLRFLEARFGVAESNISPWRRAVMGDLSSCFDFSSPNTGPLPELVKLEKEAADRIRLSQALKLPVPVPSVSAQSTPVQALAIRPSRALPYEMHTSARTEPAAGGIWLLFSNTGTQAGVFHVYDKLHLDRVPRRYTVGANRQLNGFWNTVDQDNGRYDLWVLGPNGFHRHFQGNTNQQMLPGVAAPEIRVCYDIASGDVYLELLNRGSEPYRATVRANAYLGDEATREIDVPAGDTPAQLHWDLSGCGHWYDFSVTVEGLEGWTRRFAGRVETGKDAISDPAMGHAGE</sequence>
<feature type="domain" description="Bacterial phospholipase C C-terminal" evidence="2">
    <location>
        <begin position="628"/>
        <end position="712"/>
    </location>
</feature>
<organism evidence="3 5">
    <name type="scientific">Kerstersia gyiorum</name>
    <dbReference type="NCBI Taxonomy" id="206506"/>
    <lineage>
        <taxon>Bacteria</taxon>
        <taxon>Pseudomonadati</taxon>
        <taxon>Pseudomonadota</taxon>
        <taxon>Betaproteobacteria</taxon>
        <taxon>Burkholderiales</taxon>
        <taxon>Alcaligenaceae</taxon>
        <taxon>Kerstersia</taxon>
    </lineage>
</organism>
<dbReference type="GO" id="GO:0016042">
    <property type="term" value="P:lipid catabolic process"/>
    <property type="evidence" value="ECO:0007669"/>
    <property type="project" value="InterPro"/>
</dbReference>
<reference evidence="3 5" key="1">
    <citation type="submission" date="2015-04" db="EMBL/GenBank/DDBJ databases">
        <title>Genome sequence of Kerstersia gyiorum CG1.</title>
        <authorList>
            <person name="Greninger A.L."/>
            <person name="Kozyreva V."/>
            <person name="Chaturvedi V."/>
        </authorList>
    </citation>
    <scope>NUCLEOTIDE SEQUENCE [LARGE SCALE GENOMIC DNA]</scope>
    <source>
        <strain evidence="3 5">CG1</strain>
    </source>
</reference>
<dbReference type="NCBIfam" id="TIGR03396">
    <property type="entry name" value="PC_PLC"/>
    <property type="match status" value="1"/>
</dbReference>
<dbReference type="Pfam" id="PF04185">
    <property type="entry name" value="Phosphoesterase"/>
    <property type="match status" value="1"/>
</dbReference>
<dbReference type="EMBL" id="SGWZ01000002">
    <property type="protein sequence ID" value="RZS69920.1"/>
    <property type="molecule type" value="Genomic_DNA"/>
</dbReference>
<dbReference type="CDD" id="cd16014">
    <property type="entry name" value="PLC"/>
    <property type="match status" value="1"/>
</dbReference>
<dbReference type="Pfam" id="PF05506">
    <property type="entry name" value="PLipase_C_C"/>
    <property type="match status" value="2"/>
</dbReference>
<evidence type="ECO:0000313" key="5">
    <source>
        <dbReference type="Proteomes" id="UP000078084"/>
    </source>
</evidence>
<dbReference type="InterPro" id="IPR007312">
    <property type="entry name" value="Phosphoesterase"/>
</dbReference>
<feature type="domain" description="Bacterial phospholipase C C-terminal" evidence="2">
    <location>
        <begin position="527"/>
        <end position="616"/>
    </location>
</feature>
<comment type="caution">
    <text evidence="3">The sequence shown here is derived from an EMBL/GenBank/DDBJ whole genome shotgun (WGS) entry which is preliminary data.</text>
</comment>
<dbReference type="AlphaFoldDB" id="A0A171KUV6"/>
<dbReference type="PANTHER" id="PTHR31956:SF36">
    <property type="entry name" value="NON-HEMOLYTIC PHOSPHOLIPASE C"/>
    <property type="match status" value="1"/>
</dbReference>
<name>A0A171KUV6_9BURK</name>
<dbReference type="Proteomes" id="UP000292039">
    <property type="component" value="Unassembled WGS sequence"/>
</dbReference>
<dbReference type="RefSeq" id="WP_068369131.1">
    <property type="nucleotide sequence ID" value="NZ_CBCSEB010000012.1"/>
</dbReference>